<dbReference type="CDD" id="cd06174">
    <property type="entry name" value="MFS"/>
    <property type="match status" value="1"/>
</dbReference>
<accession>D5ECS7</accession>
<dbReference type="InterPro" id="IPR020846">
    <property type="entry name" value="MFS_dom"/>
</dbReference>
<sequence>MDPQKDLKTVRNAHFIFAIILLAYFMSYFFRIAPAVVMPLYAAPLGLSAAMTGFIASFYFYAYGAMQPVCGVLLDKFGPMRVASTGLFITALGGFMMVFKPTVFTLSLWRLLMGLGFSPLFMGALVFQAAAFPLTLYAFYSGITLATGNMGTVVGVAPLGTAIDTWGMPVVSTFLAIFCLFLSSLLFLKRKDDPVYSKERFLSHSLLQNFKEAFRFVTGSPVGRSISLLWSLSMASILSLQALWAVSWFAAVYERPFADCRGWASLIGVGVVMGTLLSGFLGRSEKIRNFLLYAFSIVFSLSLALITGLLFFHFPIYLAASAGFLLGMCTGGGAVCYAAKINEVAPSHLRGAVMGVVNTFIYLSVIIYQWGTGAILDFFPGVEPGSYAKEGYAAAYIIVFGVSTLVFYALWVLHRHKRER</sequence>
<feature type="transmembrane region" description="Helical" evidence="6">
    <location>
        <begin position="12"/>
        <end position="30"/>
    </location>
</feature>
<dbReference type="EMBL" id="CP001997">
    <property type="protein sequence ID" value="ADE56359.1"/>
    <property type="molecule type" value="Genomic_DNA"/>
</dbReference>
<protein>
    <submittedName>
        <fullName evidence="8">Major facilitator superfamily MFS_1</fullName>
    </submittedName>
</protein>
<feature type="transmembrane region" description="Helical" evidence="6">
    <location>
        <begin position="111"/>
        <end position="140"/>
    </location>
</feature>
<dbReference type="GO" id="GO:0005886">
    <property type="term" value="C:plasma membrane"/>
    <property type="evidence" value="ECO:0007669"/>
    <property type="project" value="UniProtKB-SubCell"/>
</dbReference>
<evidence type="ECO:0000259" key="7">
    <source>
        <dbReference type="PROSITE" id="PS50850"/>
    </source>
</evidence>
<evidence type="ECO:0000313" key="9">
    <source>
        <dbReference type="Proteomes" id="UP000002366"/>
    </source>
</evidence>
<keyword evidence="5 6" id="KW-0472">Membrane</keyword>
<feature type="transmembrane region" description="Helical" evidence="6">
    <location>
        <begin position="166"/>
        <end position="188"/>
    </location>
</feature>
<dbReference type="PROSITE" id="PS50850">
    <property type="entry name" value="MFS"/>
    <property type="match status" value="1"/>
</dbReference>
<feature type="transmembrane region" description="Helical" evidence="6">
    <location>
        <begin position="42"/>
        <end position="62"/>
    </location>
</feature>
<evidence type="ECO:0000256" key="3">
    <source>
        <dbReference type="ARBA" id="ARBA00022692"/>
    </source>
</evidence>
<feature type="transmembrane region" description="Helical" evidence="6">
    <location>
        <begin position="351"/>
        <end position="371"/>
    </location>
</feature>
<dbReference type="InterPro" id="IPR036259">
    <property type="entry name" value="MFS_trans_sf"/>
</dbReference>
<feature type="transmembrane region" description="Helical" evidence="6">
    <location>
        <begin position="263"/>
        <end position="281"/>
    </location>
</feature>
<feature type="transmembrane region" description="Helical" evidence="6">
    <location>
        <begin position="290"/>
        <end position="312"/>
    </location>
</feature>
<dbReference type="InterPro" id="IPR050189">
    <property type="entry name" value="MFS_Efflux_Transporters"/>
</dbReference>
<evidence type="ECO:0000256" key="5">
    <source>
        <dbReference type="ARBA" id="ARBA00023136"/>
    </source>
</evidence>
<keyword evidence="9" id="KW-1185">Reference proteome</keyword>
<organism evidence="8 9">
    <name type="scientific">Aminobacterium colombiense (strain DSM 12261 / ALA-1)</name>
    <dbReference type="NCBI Taxonomy" id="572547"/>
    <lineage>
        <taxon>Bacteria</taxon>
        <taxon>Thermotogati</taxon>
        <taxon>Synergistota</taxon>
        <taxon>Synergistia</taxon>
        <taxon>Synergistales</taxon>
        <taxon>Aminobacteriaceae</taxon>
        <taxon>Aminobacterium</taxon>
    </lineage>
</organism>
<dbReference type="Gene3D" id="1.20.1250.20">
    <property type="entry name" value="MFS general substrate transporter like domains"/>
    <property type="match status" value="1"/>
</dbReference>
<evidence type="ECO:0000256" key="2">
    <source>
        <dbReference type="ARBA" id="ARBA00022475"/>
    </source>
</evidence>
<proteinExistence type="predicted"/>
<dbReference type="HOGENOM" id="CLU_001265_62_1_0"/>
<feature type="transmembrane region" description="Helical" evidence="6">
    <location>
        <begin position="82"/>
        <end position="99"/>
    </location>
</feature>
<comment type="subcellular location">
    <subcellularLocation>
        <location evidence="1">Cell membrane</location>
        <topology evidence="1">Multi-pass membrane protein</topology>
    </subcellularLocation>
</comment>
<feature type="transmembrane region" description="Helical" evidence="6">
    <location>
        <begin position="318"/>
        <end position="339"/>
    </location>
</feature>
<dbReference type="SUPFAM" id="SSF103473">
    <property type="entry name" value="MFS general substrate transporter"/>
    <property type="match status" value="1"/>
</dbReference>
<keyword evidence="3 6" id="KW-0812">Transmembrane</keyword>
<name>D5ECS7_AMICL</name>
<dbReference type="Proteomes" id="UP000002366">
    <property type="component" value="Chromosome"/>
</dbReference>
<keyword evidence="4 6" id="KW-1133">Transmembrane helix</keyword>
<dbReference type="PANTHER" id="PTHR43124:SF3">
    <property type="entry name" value="CHLORAMPHENICOL EFFLUX PUMP RV0191"/>
    <property type="match status" value="1"/>
</dbReference>
<gene>
    <name evidence="8" type="ordered locus">Amico_0213</name>
</gene>
<evidence type="ECO:0000256" key="4">
    <source>
        <dbReference type="ARBA" id="ARBA00022989"/>
    </source>
</evidence>
<evidence type="ECO:0000256" key="6">
    <source>
        <dbReference type="SAM" id="Phobius"/>
    </source>
</evidence>
<dbReference type="STRING" id="572547.Amico_0213"/>
<dbReference type="AlphaFoldDB" id="D5ECS7"/>
<feature type="transmembrane region" description="Helical" evidence="6">
    <location>
        <begin position="391"/>
        <end position="413"/>
    </location>
</feature>
<feature type="domain" description="Major facilitator superfamily (MFS) profile" evidence="7">
    <location>
        <begin position="16"/>
        <end position="418"/>
    </location>
</feature>
<keyword evidence="2" id="KW-1003">Cell membrane</keyword>
<dbReference type="KEGG" id="aco:Amico_0213"/>
<feature type="transmembrane region" description="Helical" evidence="6">
    <location>
        <begin position="228"/>
        <end position="251"/>
    </location>
</feature>
<reference evidence="8 9" key="1">
    <citation type="journal article" date="2010" name="Stand. Genomic Sci.">
        <title>Complete genome sequence of Aminobacterium colombiense type strain (ALA-1).</title>
        <authorList>
            <person name="Chertkov O."/>
            <person name="Sikorski J."/>
            <person name="Brambilla E."/>
            <person name="Lapidus A."/>
            <person name="Copeland A."/>
            <person name="Glavina Del Rio T."/>
            <person name="Nolan M."/>
            <person name="Lucas S."/>
            <person name="Tice H."/>
            <person name="Cheng J.F."/>
            <person name="Han C."/>
            <person name="Detter J.C."/>
            <person name="Bruce D."/>
            <person name="Tapia R."/>
            <person name="Goodwin L."/>
            <person name="Pitluck S."/>
            <person name="Liolios K."/>
            <person name="Ivanova N."/>
            <person name="Mavromatis K."/>
            <person name="Ovchinnikova G."/>
            <person name="Pati A."/>
            <person name="Chen A."/>
            <person name="Palaniappan K."/>
            <person name="Land M."/>
            <person name="Hauser L."/>
            <person name="Chang Y.J."/>
            <person name="Jeffries C.D."/>
            <person name="Spring S."/>
            <person name="Rohde M."/>
            <person name="Goker M."/>
            <person name="Bristow J."/>
            <person name="Eisen J.A."/>
            <person name="Markowitz V."/>
            <person name="Hugenholtz P."/>
            <person name="Kyrpides N.C."/>
            <person name="Klenk H.P."/>
        </authorList>
    </citation>
    <scope>NUCLEOTIDE SEQUENCE [LARGE SCALE GENOMIC DNA]</scope>
    <source>
        <strain evidence="9">DSM 12261 / ALA-1</strain>
    </source>
</reference>
<dbReference type="PANTHER" id="PTHR43124">
    <property type="entry name" value="PURINE EFFLUX PUMP PBUE"/>
    <property type="match status" value="1"/>
</dbReference>
<evidence type="ECO:0000313" key="8">
    <source>
        <dbReference type="EMBL" id="ADE56359.1"/>
    </source>
</evidence>
<dbReference type="eggNOG" id="COG2271">
    <property type="taxonomic scope" value="Bacteria"/>
</dbReference>
<dbReference type="InterPro" id="IPR011701">
    <property type="entry name" value="MFS"/>
</dbReference>
<evidence type="ECO:0000256" key="1">
    <source>
        <dbReference type="ARBA" id="ARBA00004651"/>
    </source>
</evidence>
<dbReference type="GO" id="GO:0022857">
    <property type="term" value="F:transmembrane transporter activity"/>
    <property type="evidence" value="ECO:0007669"/>
    <property type="project" value="InterPro"/>
</dbReference>
<dbReference type="Pfam" id="PF07690">
    <property type="entry name" value="MFS_1"/>
    <property type="match status" value="1"/>
</dbReference>